<protein>
    <submittedName>
        <fullName evidence="2">Uncharacterized protein</fullName>
    </submittedName>
</protein>
<reference evidence="2 3" key="1">
    <citation type="submission" date="2014-02" db="EMBL/GenBank/DDBJ databases">
        <title>Expanding our view of genomic diversity in Candidatus Accumulibacter clades.</title>
        <authorList>
            <person name="Skennerton C.T."/>
            <person name="Barr J.J."/>
            <person name="Slater F.R."/>
            <person name="Bond P.L."/>
            <person name="Tyson G.W."/>
        </authorList>
    </citation>
    <scope>NUCLEOTIDE SEQUENCE [LARGE SCALE GENOMIC DNA]</scope>
    <source>
        <strain evidence="3">BA-91</strain>
    </source>
</reference>
<gene>
    <name evidence="2" type="ORF">AW09_001180</name>
</gene>
<keyword evidence="1" id="KW-0732">Signal</keyword>
<evidence type="ECO:0000313" key="3">
    <source>
        <dbReference type="Proteomes" id="UP000020077"/>
    </source>
</evidence>
<organism evidence="2 3">
    <name type="scientific">Candidatus Accumulibacter phosphatis</name>
    <dbReference type="NCBI Taxonomy" id="327160"/>
    <lineage>
        <taxon>Bacteria</taxon>
        <taxon>Pseudomonadati</taxon>
        <taxon>Pseudomonadota</taxon>
        <taxon>Betaproteobacteria</taxon>
        <taxon>Candidatus Accumulibacter</taxon>
    </lineage>
</organism>
<feature type="chain" id="PRO_5001750654" evidence="1">
    <location>
        <begin position="22"/>
        <end position="198"/>
    </location>
</feature>
<evidence type="ECO:0000256" key="1">
    <source>
        <dbReference type="SAM" id="SignalP"/>
    </source>
</evidence>
<name>A0A080LXZ6_9PROT</name>
<proteinExistence type="predicted"/>
<comment type="caution">
    <text evidence="2">The sequence shown here is derived from an EMBL/GenBank/DDBJ whole genome shotgun (WGS) entry which is preliminary data.</text>
</comment>
<dbReference type="Proteomes" id="UP000020077">
    <property type="component" value="Unassembled WGS sequence"/>
</dbReference>
<evidence type="ECO:0000313" key="2">
    <source>
        <dbReference type="EMBL" id="KFB73556.1"/>
    </source>
</evidence>
<sequence>MKFTLPSLPQVLMIVATAVLAVNSVAAAHFLPGSARVDKGLTLYLPSPVQAIAGSIQAGSGSADSLDLDQIRTQVSTLGLAGSQSMLFDSSSRVVVADANGYHSARTTQSDLGLGQADLWAQRLGNIDSSQSEYGGILNTNDIAMLRQVIPSSGQDGESSPASALAIIVLLLGGLGYAQLQGKAVKPQHAKRRPLFPG</sequence>
<dbReference type="AlphaFoldDB" id="A0A080LXZ6"/>
<feature type="signal peptide" evidence="1">
    <location>
        <begin position="1"/>
        <end position="21"/>
    </location>
</feature>
<accession>A0A080LXZ6</accession>
<dbReference type="EMBL" id="JDVG02000201">
    <property type="protein sequence ID" value="KFB73556.1"/>
    <property type="molecule type" value="Genomic_DNA"/>
</dbReference>